<dbReference type="GO" id="GO:0016787">
    <property type="term" value="F:hydrolase activity"/>
    <property type="evidence" value="ECO:0007669"/>
    <property type="project" value="UniProtKB-KW"/>
</dbReference>
<dbReference type="Proteomes" id="UP001156882">
    <property type="component" value="Unassembled WGS sequence"/>
</dbReference>
<dbReference type="PANTHER" id="PTHR48081:SF8">
    <property type="entry name" value="ALPHA_BETA HYDROLASE FOLD-3 DOMAIN-CONTAINING PROTEIN-RELATED"/>
    <property type="match status" value="1"/>
</dbReference>
<organism evidence="5 6">
    <name type="scientific">Labrys miyagiensis</name>
    <dbReference type="NCBI Taxonomy" id="346912"/>
    <lineage>
        <taxon>Bacteria</taxon>
        <taxon>Pseudomonadati</taxon>
        <taxon>Pseudomonadota</taxon>
        <taxon>Alphaproteobacteria</taxon>
        <taxon>Hyphomicrobiales</taxon>
        <taxon>Xanthobacteraceae</taxon>
        <taxon>Labrys</taxon>
    </lineage>
</organism>
<keyword evidence="6" id="KW-1185">Reference proteome</keyword>
<comment type="caution">
    <text evidence="5">The sequence shown here is derived from an EMBL/GenBank/DDBJ whole genome shotgun (WGS) entry which is preliminary data.</text>
</comment>
<dbReference type="InterPro" id="IPR050300">
    <property type="entry name" value="GDXG_lipolytic_enzyme"/>
</dbReference>
<keyword evidence="2 5" id="KW-0378">Hydrolase</keyword>
<dbReference type="InterPro" id="IPR013094">
    <property type="entry name" value="AB_hydrolase_3"/>
</dbReference>
<dbReference type="Pfam" id="PF07859">
    <property type="entry name" value="Abhydrolase_3"/>
    <property type="match status" value="1"/>
</dbReference>
<evidence type="ECO:0000256" key="3">
    <source>
        <dbReference type="SAM" id="MobiDB-lite"/>
    </source>
</evidence>
<evidence type="ECO:0000313" key="6">
    <source>
        <dbReference type="Proteomes" id="UP001156882"/>
    </source>
</evidence>
<accession>A0ABQ6CPR8</accession>
<evidence type="ECO:0000313" key="5">
    <source>
        <dbReference type="EMBL" id="GLS22351.1"/>
    </source>
</evidence>
<proteinExistence type="inferred from homology"/>
<feature type="compositionally biased region" description="Basic and acidic residues" evidence="3">
    <location>
        <begin position="19"/>
        <end position="29"/>
    </location>
</feature>
<gene>
    <name evidence="5" type="ORF">GCM10007874_53690</name>
</gene>
<dbReference type="InterPro" id="IPR002168">
    <property type="entry name" value="Lipase_GDXG_HIS_AS"/>
</dbReference>
<dbReference type="RefSeq" id="WP_284315320.1">
    <property type="nucleotide sequence ID" value="NZ_BSPC01000059.1"/>
</dbReference>
<feature type="domain" description="Alpha/beta hydrolase fold-3" evidence="4">
    <location>
        <begin position="66"/>
        <end position="269"/>
    </location>
</feature>
<reference evidence="6" key="1">
    <citation type="journal article" date="2019" name="Int. J. Syst. Evol. Microbiol.">
        <title>The Global Catalogue of Microorganisms (GCM) 10K type strain sequencing project: providing services to taxonomists for standard genome sequencing and annotation.</title>
        <authorList>
            <consortium name="The Broad Institute Genomics Platform"/>
            <consortium name="The Broad Institute Genome Sequencing Center for Infectious Disease"/>
            <person name="Wu L."/>
            <person name="Ma J."/>
        </authorList>
    </citation>
    <scope>NUCLEOTIDE SEQUENCE [LARGE SCALE GENOMIC DNA]</scope>
    <source>
        <strain evidence="6">NBRC 101365</strain>
    </source>
</reference>
<dbReference type="InterPro" id="IPR029058">
    <property type="entry name" value="AB_hydrolase_fold"/>
</dbReference>
<dbReference type="EMBL" id="BSPC01000059">
    <property type="protein sequence ID" value="GLS22351.1"/>
    <property type="molecule type" value="Genomic_DNA"/>
</dbReference>
<dbReference type="PANTHER" id="PTHR48081">
    <property type="entry name" value="AB HYDROLASE SUPERFAMILY PROTEIN C4A8.06C"/>
    <property type="match status" value="1"/>
</dbReference>
<evidence type="ECO:0000256" key="2">
    <source>
        <dbReference type="ARBA" id="ARBA00022801"/>
    </source>
</evidence>
<sequence length="299" mass="31773">MDSSRDTEISWATSPPALLREHHLADATRQEGPPPDDVGESELGEEGAFRGGLLFTPPQPKPDVAIVYFHGGGFLAGSPRTHRSVAAWLAHFAGMPVLSARYRLTPEHPFPAQRDDAVAACARASSLFSHGGDFRFFLSGDSAGACVSLWGLLGLPAELRAGVAGLALFYGGFGLTESASIARAGTPDNGLDAEALRSMYGRLLDGRNHLRIDEISPLGKAAAIREPTYILAAAEDAVLDDSLALHRKLEQNGSPTHFISVPGMDHGFLKQAGKLAEATDSIRDAASWMKEQLATAPRP</sequence>
<dbReference type="SUPFAM" id="SSF53474">
    <property type="entry name" value="alpha/beta-Hydrolases"/>
    <property type="match status" value="1"/>
</dbReference>
<dbReference type="Gene3D" id="3.40.50.1820">
    <property type="entry name" value="alpha/beta hydrolase"/>
    <property type="match status" value="1"/>
</dbReference>
<dbReference type="PROSITE" id="PS01173">
    <property type="entry name" value="LIPASE_GDXG_HIS"/>
    <property type="match status" value="1"/>
</dbReference>
<evidence type="ECO:0000259" key="4">
    <source>
        <dbReference type="Pfam" id="PF07859"/>
    </source>
</evidence>
<feature type="region of interest" description="Disordered" evidence="3">
    <location>
        <begin position="1"/>
        <end position="43"/>
    </location>
</feature>
<comment type="similarity">
    <text evidence="1">Belongs to the 'GDXG' lipolytic enzyme family.</text>
</comment>
<protein>
    <submittedName>
        <fullName evidence="5">Alpha/beta hydrolase</fullName>
    </submittedName>
</protein>
<evidence type="ECO:0000256" key="1">
    <source>
        <dbReference type="ARBA" id="ARBA00010515"/>
    </source>
</evidence>
<name>A0ABQ6CPR8_9HYPH</name>